<feature type="transmembrane region" description="Helical" evidence="1">
    <location>
        <begin position="259"/>
        <end position="278"/>
    </location>
</feature>
<feature type="transmembrane region" description="Helical" evidence="1">
    <location>
        <begin position="333"/>
        <end position="351"/>
    </location>
</feature>
<dbReference type="InterPro" id="IPR036734">
    <property type="entry name" value="Neur_chan_lig-bd_sf"/>
</dbReference>
<keyword evidence="1" id="KW-0812">Transmembrane</keyword>
<dbReference type="AlphaFoldDB" id="A0A176Z0I5"/>
<dbReference type="InterPro" id="IPR006201">
    <property type="entry name" value="Neur_channel"/>
</dbReference>
<feature type="domain" description="Neurotransmitter-gated ion-channel ligand-binding" evidence="3">
    <location>
        <begin position="32"/>
        <end position="222"/>
    </location>
</feature>
<keyword evidence="2" id="KW-0732">Signal</keyword>
<organism evidence="4 5">
    <name type="scientific">Bradyrhizobium neotropicale</name>
    <dbReference type="NCBI Taxonomy" id="1497615"/>
    <lineage>
        <taxon>Bacteria</taxon>
        <taxon>Pseudomonadati</taxon>
        <taxon>Pseudomonadota</taxon>
        <taxon>Alphaproteobacteria</taxon>
        <taxon>Hyphomicrobiales</taxon>
        <taxon>Nitrobacteraceae</taxon>
        <taxon>Bradyrhizobium</taxon>
    </lineage>
</organism>
<sequence>MRPFAAILSLILTLLCLTSTPAEAAQTELPTGAQLPVRVRVAVRVLKVLSIKEVVGEGRLFVEVTQRWTDRRQAFDPVAIGFGRLDRTGAGADEYLKSIWTPGLEIENRIGEPEARTVATSTYANGEVMLIERYEARFRFGLNLNAFPFDRQDLTLSFFLPRHAAQDAILISTESDRDISGIEDTTASVDWRAAGLRFANRDAMGWNARSYSKLDVTMTLARISTHYLLRIFVPIMAVLAVSVFVLWAPDLTSKDKGTLIFSSLLALAAISFTFESSFPGCISLNTPVAQIISLGYMYLIVVLIADMSLETLSRRAQAVSGAVIDELRLQMRWALPCIMTAICVGAAIRAIPT</sequence>
<dbReference type="PANTHER" id="PTHR18945">
    <property type="entry name" value="NEUROTRANSMITTER GATED ION CHANNEL"/>
    <property type="match status" value="1"/>
</dbReference>
<dbReference type="Gene3D" id="1.20.58.390">
    <property type="entry name" value="Neurotransmitter-gated ion-channel transmembrane domain"/>
    <property type="match status" value="1"/>
</dbReference>
<reference evidence="4 5" key="1">
    <citation type="submission" date="2016-02" db="EMBL/GenBank/DDBJ databases">
        <title>Draft genome sequence of the strain BR 10247T Bradyrhizobium neotropicale isolated from nodules of Centrolobium paraense.</title>
        <authorList>
            <person name="Simoes-Araujo J.L."/>
            <person name="Barauna A.C."/>
            <person name="Silva K."/>
            <person name="Zilli J.E."/>
        </authorList>
    </citation>
    <scope>NUCLEOTIDE SEQUENCE [LARGE SCALE GENOMIC DNA]</scope>
    <source>
        <strain evidence="4 5">BR 10247</strain>
    </source>
</reference>
<keyword evidence="5" id="KW-1185">Reference proteome</keyword>
<feature type="transmembrane region" description="Helical" evidence="1">
    <location>
        <begin position="290"/>
        <end position="312"/>
    </location>
</feature>
<evidence type="ECO:0000313" key="4">
    <source>
        <dbReference type="EMBL" id="OAF13711.1"/>
    </source>
</evidence>
<dbReference type="Pfam" id="PF02931">
    <property type="entry name" value="Neur_chan_LBD"/>
    <property type="match status" value="1"/>
</dbReference>
<dbReference type="InterPro" id="IPR038050">
    <property type="entry name" value="Neuro_actylchol_rec"/>
</dbReference>
<evidence type="ECO:0000259" key="3">
    <source>
        <dbReference type="Pfam" id="PF02931"/>
    </source>
</evidence>
<dbReference type="InterPro" id="IPR006202">
    <property type="entry name" value="Neur_chan_lig-bd"/>
</dbReference>
<dbReference type="GO" id="GO:0004888">
    <property type="term" value="F:transmembrane signaling receptor activity"/>
    <property type="evidence" value="ECO:0007669"/>
    <property type="project" value="InterPro"/>
</dbReference>
<accession>A0A176Z0I5</accession>
<evidence type="ECO:0000256" key="2">
    <source>
        <dbReference type="SAM" id="SignalP"/>
    </source>
</evidence>
<feature type="chain" id="PRO_5008055257" evidence="2">
    <location>
        <begin position="25"/>
        <end position="353"/>
    </location>
</feature>
<feature type="signal peptide" evidence="2">
    <location>
        <begin position="1"/>
        <end position="24"/>
    </location>
</feature>
<proteinExistence type="predicted"/>
<dbReference type="Proteomes" id="UP000077173">
    <property type="component" value="Unassembled WGS sequence"/>
</dbReference>
<evidence type="ECO:0000256" key="1">
    <source>
        <dbReference type="SAM" id="Phobius"/>
    </source>
</evidence>
<name>A0A176Z0I5_9BRAD</name>
<dbReference type="GO" id="GO:0016020">
    <property type="term" value="C:membrane"/>
    <property type="evidence" value="ECO:0007669"/>
    <property type="project" value="InterPro"/>
</dbReference>
<dbReference type="EMBL" id="LSEF01000074">
    <property type="protein sequence ID" value="OAF13711.1"/>
    <property type="molecule type" value="Genomic_DNA"/>
</dbReference>
<protein>
    <submittedName>
        <fullName evidence="4">Neurotransmitter-gated ion-channel ligand-binding protein</fullName>
    </submittedName>
</protein>
<keyword evidence="1" id="KW-0472">Membrane</keyword>
<dbReference type="SUPFAM" id="SSF63712">
    <property type="entry name" value="Nicotinic receptor ligand binding domain-like"/>
    <property type="match status" value="1"/>
</dbReference>
<dbReference type="GO" id="GO:0005230">
    <property type="term" value="F:extracellular ligand-gated monoatomic ion channel activity"/>
    <property type="evidence" value="ECO:0007669"/>
    <property type="project" value="InterPro"/>
</dbReference>
<dbReference type="RefSeq" id="WP_063679953.1">
    <property type="nucleotide sequence ID" value="NZ_LSEF01000074.1"/>
</dbReference>
<gene>
    <name evidence="4" type="ORF">AXW67_18430</name>
</gene>
<keyword evidence="1" id="KW-1133">Transmembrane helix</keyword>
<feature type="transmembrane region" description="Helical" evidence="1">
    <location>
        <begin position="227"/>
        <end position="247"/>
    </location>
</feature>
<evidence type="ECO:0000313" key="5">
    <source>
        <dbReference type="Proteomes" id="UP000077173"/>
    </source>
</evidence>
<dbReference type="Gene3D" id="2.70.170.10">
    <property type="entry name" value="Neurotransmitter-gated ion-channel ligand-binding domain"/>
    <property type="match status" value="1"/>
</dbReference>
<comment type="caution">
    <text evidence="4">The sequence shown here is derived from an EMBL/GenBank/DDBJ whole genome shotgun (WGS) entry which is preliminary data.</text>
</comment>